<comment type="caution">
    <text evidence="2">The sequence shown here is derived from an EMBL/GenBank/DDBJ whole genome shotgun (WGS) entry which is preliminary data.</text>
</comment>
<proteinExistence type="predicted"/>
<evidence type="ECO:0000313" key="3">
    <source>
        <dbReference type="Proteomes" id="UP001586593"/>
    </source>
</evidence>
<feature type="region of interest" description="Disordered" evidence="1">
    <location>
        <begin position="188"/>
        <end position="214"/>
    </location>
</feature>
<evidence type="ECO:0000313" key="2">
    <source>
        <dbReference type="EMBL" id="KAL1840046.1"/>
    </source>
</evidence>
<dbReference type="EMBL" id="JAZHXJ010002255">
    <property type="protein sequence ID" value="KAL1840046.1"/>
    <property type="molecule type" value="Genomic_DNA"/>
</dbReference>
<sequence>MRLLACPACVYRVTVSIDWGAIEKSSASEYATWPRGMVTELLPLKVRPASEAVSMPLTPTPPPAGRATDAAVMGRSLPPKVLEIWTRMRSPPMDMCRVWRRVASRNMELPPFCCSRPTSAQSRPGSRVAYEGRRRQVALLDFLRHGGPGGHPVVVVLGEASCPIGRGDSGSQDGENEKHEQPRTGIPAAAAAAGASAAPREGASNHPDPLSSHLRIQVDVSRSDTDKDAKTTELTIAVGGKWHELGSLGGGPRSLLLNGKHGCFQISDESSRNPDSRNALALPVRRPSLACTAMRI</sequence>
<name>A0ABR3VFZ9_9PEZI</name>
<gene>
    <name evidence="2" type="ORF">VTK73DRAFT_3860</name>
</gene>
<dbReference type="Proteomes" id="UP001586593">
    <property type="component" value="Unassembled WGS sequence"/>
</dbReference>
<evidence type="ECO:0000256" key="1">
    <source>
        <dbReference type="SAM" id="MobiDB-lite"/>
    </source>
</evidence>
<reference evidence="2 3" key="1">
    <citation type="journal article" date="2024" name="Commun. Biol.">
        <title>Comparative genomic analysis of thermophilic fungi reveals convergent evolutionary adaptations and gene losses.</title>
        <authorList>
            <person name="Steindorff A.S."/>
            <person name="Aguilar-Pontes M.V."/>
            <person name="Robinson A.J."/>
            <person name="Andreopoulos B."/>
            <person name="LaButti K."/>
            <person name="Kuo A."/>
            <person name="Mondo S."/>
            <person name="Riley R."/>
            <person name="Otillar R."/>
            <person name="Haridas S."/>
            <person name="Lipzen A."/>
            <person name="Grimwood J."/>
            <person name="Schmutz J."/>
            <person name="Clum A."/>
            <person name="Reid I.D."/>
            <person name="Moisan M.C."/>
            <person name="Butler G."/>
            <person name="Nguyen T.T.M."/>
            <person name="Dewar K."/>
            <person name="Conant G."/>
            <person name="Drula E."/>
            <person name="Henrissat B."/>
            <person name="Hansel C."/>
            <person name="Singer S."/>
            <person name="Hutchinson M.I."/>
            <person name="de Vries R.P."/>
            <person name="Natvig D.O."/>
            <person name="Powell A.J."/>
            <person name="Tsang A."/>
            <person name="Grigoriev I.V."/>
        </authorList>
    </citation>
    <scope>NUCLEOTIDE SEQUENCE [LARGE SCALE GENOMIC DNA]</scope>
    <source>
        <strain evidence="2 3">ATCC 24622</strain>
    </source>
</reference>
<organism evidence="2 3">
    <name type="scientific">Phialemonium thermophilum</name>
    <dbReference type="NCBI Taxonomy" id="223376"/>
    <lineage>
        <taxon>Eukaryota</taxon>
        <taxon>Fungi</taxon>
        <taxon>Dikarya</taxon>
        <taxon>Ascomycota</taxon>
        <taxon>Pezizomycotina</taxon>
        <taxon>Sordariomycetes</taxon>
        <taxon>Sordariomycetidae</taxon>
        <taxon>Cephalothecales</taxon>
        <taxon>Cephalothecaceae</taxon>
        <taxon>Phialemonium</taxon>
    </lineage>
</organism>
<accession>A0ABR3VFZ9</accession>
<keyword evidence="3" id="KW-1185">Reference proteome</keyword>
<feature type="compositionally biased region" description="Low complexity" evidence="1">
    <location>
        <begin position="188"/>
        <end position="198"/>
    </location>
</feature>
<protein>
    <submittedName>
        <fullName evidence="2">Uncharacterized protein</fullName>
    </submittedName>
</protein>